<feature type="transmembrane region" description="Helical" evidence="8">
    <location>
        <begin position="274"/>
        <end position="296"/>
    </location>
</feature>
<dbReference type="InterPro" id="IPR002528">
    <property type="entry name" value="MATE_fam"/>
</dbReference>
<dbReference type="PANTHER" id="PTHR43549">
    <property type="entry name" value="MULTIDRUG RESISTANCE PROTEIN YPNP-RELATED"/>
    <property type="match status" value="1"/>
</dbReference>
<evidence type="ECO:0000256" key="4">
    <source>
        <dbReference type="ARBA" id="ARBA00022692"/>
    </source>
</evidence>
<evidence type="ECO:0000256" key="3">
    <source>
        <dbReference type="ARBA" id="ARBA00022475"/>
    </source>
</evidence>
<dbReference type="Proteomes" id="UP001315278">
    <property type="component" value="Unassembled WGS sequence"/>
</dbReference>
<feature type="transmembrane region" description="Helical" evidence="8">
    <location>
        <begin position="418"/>
        <end position="442"/>
    </location>
</feature>
<feature type="transmembrane region" description="Helical" evidence="8">
    <location>
        <begin position="85"/>
        <end position="112"/>
    </location>
</feature>
<keyword evidence="5 8" id="KW-1133">Transmembrane helix</keyword>
<dbReference type="NCBIfam" id="TIGR00797">
    <property type="entry name" value="matE"/>
    <property type="match status" value="1"/>
</dbReference>
<organism evidence="9 10">
    <name type="scientific">Bradyrhizobium jicamae</name>
    <dbReference type="NCBI Taxonomy" id="280332"/>
    <lineage>
        <taxon>Bacteria</taxon>
        <taxon>Pseudomonadati</taxon>
        <taxon>Pseudomonadota</taxon>
        <taxon>Alphaproteobacteria</taxon>
        <taxon>Hyphomicrobiales</taxon>
        <taxon>Nitrobacteraceae</taxon>
        <taxon>Bradyrhizobium</taxon>
    </lineage>
</organism>
<keyword evidence="10" id="KW-1185">Reference proteome</keyword>
<dbReference type="InterPro" id="IPR052031">
    <property type="entry name" value="Membrane_Transporter-Flippase"/>
</dbReference>
<feature type="region of interest" description="Disordered" evidence="7">
    <location>
        <begin position="1"/>
        <end position="21"/>
    </location>
</feature>
<feature type="transmembrane region" description="Helical" evidence="8">
    <location>
        <begin position="53"/>
        <end position="73"/>
    </location>
</feature>
<feature type="transmembrane region" description="Helical" evidence="8">
    <location>
        <begin position="389"/>
        <end position="411"/>
    </location>
</feature>
<dbReference type="PIRSF" id="PIRSF006603">
    <property type="entry name" value="DinF"/>
    <property type="match status" value="1"/>
</dbReference>
<protein>
    <submittedName>
        <fullName evidence="9">MATE family efflux transporter</fullName>
    </submittedName>
</protein>
<gene>
    <name evidence="9" type="ORF">JQ615_31780</name>
</gene>
<dbReference type="EMBL" id="JAFCJH010000046">
    <property type="protein sequence ID" value="MBR0799956.1"/>
    <property type="molecule type" value="Genomic_DNA"/>
</dbReference>
<keyword evidence="6 8" id="KW-0472">Membrane</keyword>
<sequence length="480" mass="49536">MTDPSIADPPTPYSPRPVAKPAPVAARPAAARTKLLLEGPIFATLLRLAAPNILNLIAFVAVITFDGFFLGKIGTDALAGASLAFPWIMLVLQTTNSGMGAGVSSAVARALGAGHRERADELTFHAFLLALALGATFSTVMPLAAPFLFGWMGGRDKMLIDALLYANAAFGGAVCITVLNLLGNAVRGTGNMSLHAGVLVACVIAHIALAPALMFGYGPLPAMGPAGAGWGLVIPFGVGSLVMIGYLRSSRSIVRLNFVGATPRWAMFADILKVGVPGLINTAITNLSVVVLTGIAGQFGPEAAIGYAMGSRLEYIMQPIAFGIGTAIVAMVGTNWGARQYDRARRIAWTGAITIALVCGTLGLIVAVRPGLWLGLFSDDAEVARLGTSYLRIVGPVYVCFGLGLGLFFVCQGYGRGFAAMTANAVRLFVSAGAGLAAVYWFKLGVTGLFIAIAAGFCVYAALTALAVLRVSPPSDSPAA</sequence>
<reference evidence="10" key="1">
    <citation type="journal article" date="2021" name="ISME J.">
        <title>Evolutionary origin and ecological implication of a unique nif island in free-living Bradyrhizobium lineages.</title>
        <authorList>
            <person name="Tao J."/>
        </authorList>
    </citation>
    <scope>NUCLEOTIDE SEQUENCE [LARGE SCALE GENOMIC DNA]</scope>
    <source>
        <strain evidence="10">SZCCT0434</strain>
    </source>
</reference>
<comment type="caution">
    <text evidence="9">The sequence shown here is derived from an EMBL/GenBank/DDBJ whole genome shotgun (WGS) entry which is preliminary data.</text>
</comment>
<keyword evidence="3" id="KW-1003">Cell membrane</keyword>
<feature type="transmembrane region" description="Helical" evidence="8">
    <location>
        <begin position="448"/>
        <end position="469"/>
    </location>
</feature>
<evidence type="ECO:0000256" key="1">
    <source>
        <dbReference type="ARBA" id="ARBA00004429"/>
    </source>
</evidence>
<evidence type="ECO:0000256" key="5">
    <source>
        <dbReference type="ARBA" id="ARBA00022989"/>
    </source>
</evidence>
<evidence type="ECO:0000313" key="9">
    <source>
        <dbReference type="EMBL" id="MBR0799956.1"/>
    </source>
</evidence>
<name>A0ABS5FT20_9BRAD</name>
<feature type="compositionally biased region" description="Pro residues" evidence="7">
    <location>
        <begin position="7"/>
        <end position="20"/>
    </location>
</feature>
<feature type="transmembrane region" description="Helical" evidence="8">
    <location>
        <begin position="124"/>
        <end position="150"/>
    </location>
</feature>
<evidence type="ECO:0000256" key="6">
    <source>
        <dbReference type="ARBA" id="ARBA00023136"/>
    </source>
</evidence>
<feature type="transmembrane region" description="Helical" evidence="8">
    <location>
        <begin position="227"/>
        <end position="247"/>
    </location>
</feature>
<comment type="subcellular location">
    <subcellularLocation>
        <location evidence="1">Cell inner membrane</location>
        <topology evidence="1">Multi-pass membrane protein</topology>
    </subcellularLocation>
</comment>
<feature type="transmembrane region" description="Helical" evidence="8">
    <location>
        <begin position="348"/>
        <end position="369"/>
    </location>
</feature>
<proteinExistence type="predicted"/>
<accession>A0ABS5FT20</accession>
<feature type="transmembrane region" description="Helical" evidence="8">
    <location>
        <begin position="316"/>
        <end position="336"/>
    </location>
</feature>
<keyword evidence="4 8" id="KW-0812">Transmembrane</keyword>
<keyword evidence="2" id="KW-0813">Transport</keyword>
<evidence type="ECO:0000256" key="7">
    <source>
        <dbReference type="SAM" id="MobiDB-lite"/>
    </source>
</evidence>
<evidence type="ECO:0000256" key="2">
    <source>
        <dbReference type="ARBA" id="ARBA00022448"/>
    </source>
</evidence>
<feature type="transmembrane region" description="Helical" evidence="8">
    <location>
        <begin position="162"/>
        <end position="182"/>
    </location>
</feature>
<dbReference type="RefSeq" id="WP_212494553.1">
    <property type="nucleotide sequence ID" value="NZ_JAFCJH010000046.1"/>
</dbReference>
<dbReference type="PANTHER" id="PTHR43549:SF3">
    <property type="entry name" value="MULTIDRUG RESISTANCE PROTEIN YPNP-RELATED"/>
    <property type="match status" value="1"/>
</dbReference>
<dbReference type="Pfam" id="PF01554">
    <property type="entry name" value="MatE"/>
    <property type="match status" value="2"/>
</dbReference>
<dbReference type="InterPro" id="IPR048279">
    <property type="entry name" value="MdtK-like"/>
</dbReference>
<evidence type="ECO:0000256" key="8">
    <source>
        <dbReference type="SAM" id="Phobius"/>
    </source>
</evidence>
<feature type="transmembrane region" description="Helical" evidence="8">
    <location>
        <begin position="194"/>
        <end position="215"/>
    </location>
</feature>
<evidence type="ECO:0000313" key="10">
    <source>
        <dbReference type="Proteomes" id="UP001315278"/>
    </source>
</evidence>